<dbReference type="Gene3D" id="3.40.50.2000">
    <property type="entry name" value="Glycogen Phosphorylase B"/>
    <property type="match status" value="1"/>
</dbReference>
<dbReference type="AlphaFoldDB" id="A0A6D2K8V8"/>
<keyword evidence="4" id="KW-1185">Reference proteome</keyword>
<gene>
    <name evidence="3" type="ORF">MERR_LOCUS35436</name>
</gene>
<dbReference type="OrthoDB" id="1742182at2759"/>
<dbReference type="PANTHER" id="PTHR11926">
    <property type="entry name" value="GLUCOSYL/GLUCURONOSYL TRANSFERASES"/>
    <property type="match status" value="1"/>
</dbReference>
<protein>
    <submittedName>
        <fullName evidence="3">Uncharacterized protein</fullName>
    </submittedName>
</protein>
<keyword evidence="2" id="KW-0808">Transferase</keyword>
<name>A0A6D2K8V8_9BRAS</name>
<organism evidence="3 4">
    <name type="scientific">Microthlaspi erraticum</name>
    <dbReference type="NCBI Taxonomy" id="1685480"/>
    <lineage>
        <taxon>Eukaryota</taxon>
        <taxon>Viridiplantae</taxon>
        <taxon>Streptophyta</taxon>
        <taxon>Embryophyta</taxon>
        <taxon>Tracheophyta</taxon>
        <taxon>Spermatophyta</taxon>
        <taxon>Magnoliopsida</taxon>
        <taxon>eudicotyledons</taxon>
        <taxon>Gunneridae</taxon>
        <taxon>Pentapetalae</taxon>
        <taxon>rosids</taxon>
        <taxon>malvids</taxon>
        <taxon>Brassicales</taxon>
        <taxon>Brassicaceae</taxon>
        <taxon>Coluteocarpeae</taxon>
        <taxon>Microthlaspi</taxon>
    </lineage>
</organism>
<dbReference type="Proteomes" id="UP000467841">
    <property type="component" value="Unassembled WGS sequence"/>
</dbReference>
<proteinExistence type="inferred from homology"/>
<dbReference type="GO" id="GO:0080044">
    <property type="term" value="F:quercetin 7-O-glucosyltransferase activity"/>
    <property type="evidence" value="ECO:0007669"/>
    <property type="project" value="TreeGrafter"/>
</dbReference>
<dbReference type="GO" id="GO:0018874">
    <property type="term" value="P:benzoate metabolic process"/>
    <property type="evidence" value="ECO:0007669"/>
    <property type="project" value="TreeGrafter"/>
</dbReference>
<comment type="caution">
    <text evidence="3">The sequence shown here is derived from an EMBL/GenBank/DDBJ whole genome shotgun (WGS) entry which is preliminary data.</text>
</comment>
<evidence type="ECO:0000313" key="4">
    <source>
        <dbReference type="Proteomes" id="UP000467841"/>
    </source>
</evidence>
<evidence type="ECO:0000256" key="2">
    <source>
        <dbReference type="ARBA" id="ARBA00022676"/>
    </source>
</evidence>
<comment type="similarity">
    <text evidence="1">Belongs to the UDP-glycosyltransferase family.</text>
</comment>
<evidence type="ECO:0000313" key="3">
    <source>
        <dbReference type="EMBL" id="CAA7048201.1"/>
    </source>
</evidence>
<dbReference type="SUPFAM" id="SSF53756">
    <property type="entry name" value="UDP-Glycosyltransferase/glycogen phosphorylase"/>
    <property type="match status" value="1"/>
</dbReference>
<reference evidence="3" key="1">
    <citation type="submission" date="2020-01" db="EMBL/GenBank/DDBJ databases">
        <authorList>
            <person name="Mishra B."/>
        </authorList>
    </citation>
    <scope>NUCLEOTIDE SEQUENCE [LARGE SCALE GENOMIC DNA]</scope>
</reference>
<dbReference type="PANTHER" id="PTHR11926:SF1311">
    <property type="entry name" value="UDP-GLYCOSYLTRANSFERASE 74F2"/>
    <property type="match status" value="1"/>
</dbReference>
<dbReference type="GO" id="GO:0080043">
    <property type="term" value="F:quercetin 3-O-glucosyltransferase activity"/>
    <property type="evidence" value="ECO:0007669"/>
    <property type="project" value="TreeGrafter"/>
</dbReference>
<dbReference type="GO" id="GO:0046482">
    <property type="term" value="P:para-aminobenzoic acid metabolic process"/>
    <property type="evidence" value="ECO:0007669"/>
    <property type="project" value="TreeGrafter"/>
</dbReference>
<sequence length="129" mass="14861">MLSCLVRNDNPITCLVYDAFLPWALDVAREFGLAAAPFFTQSCPVNYVYYLAYKNNGSLDLPIEELPFLELQDVPSFISVSGSYPAFFDMLLQQFTNFEKADFVLVNTFQELDLHVRYLAYNFLNQVLF</sequence>
<dbReference type="GO" id="GO:0009696">
    <property type="term" value="P:salicylic acid metabolic process"/>
    <property type="evidence" value="ECO:0007669"/>
    <property type="project" value="TreeGrafter"/>
</dbReference>
<accession>A0A6D2K8V8</accession>
<keyword evidence="2" id="KW-0328">Glycosyltransferase</keyword>
<evidence type="ECO:0000256" key="1">
    <source>
        <dbReference type="ARBA" id="ARBA00009995"/>
    </source>
</evidence>
<dbReference type="EMBL" id="CACVBM020001385">
    <property type="protein sequence ID" value="CAA7048201.1"/>
    <property type="molecule type" value="Genomic_DNA"/>
</dbReference>